<dbReference type="PANTHER" id="PTHR41283">
    <property type="entry name" value="AMINOGLYCOSIDE PHOSPHOTRANSFERASE"/>
    <property type="match status" value="1"/>
</dbReference>
<dbReference type="EMBL" id="WHOD01000049">
    <property type="protein sequence ID" value="NOU93634.1"/>
    <property type="molecule type" value="Genomic_DNA"/>
</dbReference>
<evidence type="ECO:0000313" key="3">
    <source>
        <dbReference type="Proteomes" id="UP000641588"/>
    </source>
</evidence>
<dbReference type="InterPro" id="IPR002575">
    <property type="entry name" value="Aminoglycoside_PTrfase"/>
</dbReference>
<name>A0A972GMW1_9BACL</name>
<dbReference type="InterPro" id="IPR011009">
    <property type="entry name" value="Kinase-like_dom_sf"/>
</dbReference>
<dbReference type="AlphaFoldDB" id="A0A972GMW1"/>
<dbReference type="Proteomes" id="UP000641588">
    <property type="component" value="Unassembled WGS sequence"/>
</dbReference>
<dbReference type="SUPFAM" id="SSF56112">
    <property type="entry name" value="Protein kinase-like (PK-like)"/>
    <property type="match status" value="1"/>
</dbReference>
<organism evidence="2 3">
    <name type="scientific">Paenibacillus foliorum</name>
    <dbReference type="NCBI Taxonomy" id="2654974"/>
    <lineage>
        <taxon>Bacteria</taxon>
        <taxon>Bacillati</taxon>
        <taxon>Bacillota</taxon>
        <taxon>Bacilli</taxon>
        <taxon>Bacillales</taxon>
        <taxon>Paenibacillaceae</taxon>
        <taxon>Paenibacillus</taxon>
    </lineage>
</organism>
<dbReference type="Gene3D" id="3.90.1200.10">
    <property type="match status" value="1"/>
</dbReference>
<dbReference type="Pfam" id="PF01636">
    <property type="entry name" value="APH"/>
    <property type="match status" value="1"/>
</dbReference>
<dbReference type="RefSeq" id="WP_171651835.1">
    <property type="nucleotide sequence ID" value="NZ_WHOD01000049.1"/>
</dbReference>
<protein>
    <submittedName>
        <fullName evidence="2">Phosphotransferase</fullName>
    </submittedName>
</protein>
<gene>
    <name evidence="2" type="ORF">GC093_10425</name>
</gene>
<dbReference type="PANTHER" id="PTHR41283:SF1">
    <property type="entry name" value="AMINOGLYCOSIDE PHOSPHOTRANSFERASE DOMAIN-CONTAINING PROTEIN"/>
    <property type="match status" value="1"/>
</dbReference>
<reference evidence="2" key="1">
    <citation type="submission" date="2019-10" db="EMBL/GenBank/DDBJ databases">
        <title>Description of Paenibacillus glebae sp. nov.</title>
        <authorList>
            <person name="Carlier A."/>
            <person name="Qi S."/>
        </authorList>
    </citation>
    <scope>NUCLEOTIDE SEQUENCE</scope>
    <source>
        <strain evidence="2">LMG 31456</strain>
    </source>
</reference>
<accession>A0A972GMW1</accession>
<keyword evidence="3" id="KW-1185">Reference proteome</keyword>
<comment type="caution">
    <text evidence="2">The sequence shown here is derived from an EMBL/GenBank/DDBJ whole genome shotgun (WGS) entry which is preliminary data.</text>
</comment>
<sequence>MDEKIQELLLEIKHKVDFDRAELLNKGHSTAKKYTLYQADKPVYLLRVYELTSYARRLEEYKYLRQHFNNGVSCQSPIYIDASDSLELCYLLLTYIDGDSGEEVLPCLSIQSQYQQGLAAGKELRMIHKVVPDLPFNWAEKRYNKYIQKKIKVKINNTTFYRQPYMESFIENNINLLNESSICFQHDDFHPSNLIFKDNKLNGIIDFSRFDWGDPWEEFFKLPKYTCNISKSFANGQIQGYFKGKIPNDFWMKYNLFVALNQHATLIGGYENNKIAEALNKIELTITTHDFSNGGPPKWFLESENISP</sequence>
<proteinExistence type="predicted"/>
<feature type="domain" description="Aminoglycoside phosphotransferase" evidence="1">
    <location>
        <begin position="24"/>
        <end position="242"/>
    </location>
</feature>
<evidence type="ECO:0000313" key="2">
    <source>
        <dbReference type="EMBL" id="NOU93634.1"/>
    </source>
</evidence>
<evidence type="ECO:0000259" key="1">
    <source>
        <dbReference type="Pfam" id="PF01636"/>
    </source>
</evidence>